<dbReference type="Proteomes" id="UP000735302">
    <property type="component" value="Unassembled WGS sequence"/>
</dbReference>
<gene>
    <name evidence="1" type="ORF">PoB_006237900</name>
</gene>
<proteinExistence type="predicted"/>
<name>A0AAV4CVG1_9GAST</name>
<keyword evidence="2" id="KW-1185">Reference proteome</keyword>
<evidence type="ECO:0000313" key="2">
    <source>
        <dbReference type="Proteomes" id="UP000735302"/>
    </source>
</evidence>
<protein>
    <submittedName>
        <fullName evidence="1">Uncharacterized protein</fullName>
    </submittedName>
</protein>
<dbReference type="EMBL" id="BLXT01007005">
    <property type="protein sequence ID" value="GFO35874.1"/>
    <property type="molecule type" value="Genomic_DNA"/>
</dbReference>
<comment type="caution">
    <text evidence="1">The sequence shown here is derived from an EMBL/GenBank/DDBJ whole genome shotgun (WGS) entry which is preliminary data.</text>
</comment>
<organism evidence="1 2">
    <name type="scientific">Plakobranchus ocellatus</name>
    <dbReference type="NCBI Taxonomy" id="259542"/>
    <lineage>
        <taxon>Eukaryota</taxon>
        <taxon>Metazoa</taxon>
        <taxon>Spiralia</taxon>
        <taxon>Lophotrochozoa</taxon>
        <taxon>Mollusca</taxon>
        <taxon>Gastropoda</taxon>
        <taxon>Heterobranchia</taxon>
        <taxon>Euthyneura</taxon>
        <taxon>Panpulmonata</taxon>
        <taxon>Sacoglossa</taxon>
        <taxon>Placobranchoidea</taxon>
        <taxon>Plakobranchidae</taxon>
        <taxon>Plakobranchus</taxon>
    </lineage>
</organism>
<reference evidence="1 2" key="1">
    <citation type="journal article" date="2021" name="Elife">
        <title>Chloroplast acquisition without the gene transfer in kleptoplastic sea slugs, Plakobranchus ocellatus.</title>
        <authorList>
            <person name="Maeda T."/>
            <person name="Takahashi S."/>
            <person name="Yoshida T."/>
            <person name="Shimamura S."/>
            <person name="Takaki Y."/>
            <person name="Nagai Y."/>
            <person name="Toyoda A."/>
            <person name="Suzuki Y."/>
            <person name="Arimoto A."/>
            <person name="Ishii H."/>
            <person name="Satoh N."/>
            <person name="Nishiyama T."/>
            <person name="Hasebe M."/>
            <person name="Maruyama T."/>
            <person name="Minagawa J."/>
            <person name="Obokata J."/>
            <person name="Shigenobu S."/>
        </authorList>
    </citation>
    <scope>NUCLEOTIDE SEQUENCE [LARGE SCALE GENOMIC DNA]</scope>
</reference>
<accession>A0AAV4CVG1</accession>
<evidence type="ECO:0000313" key="1">
    <source>
        <dbReference type="EMBL" id="GFO35874.1"/>
    </source>
</evidence>
<sequence length="100" mass="11230">MPKDMTWSFAEEDGDVKICHFPDNDDICHSKPRYIFTARWQRVQEGFSGSPSIQIADGGTRTHYRKVPADPRTGSLSTAHFSVKTSAYLYLKTSNAVGFV</sequence>
<dbReference type="AlphaFoldDB" id="A0AAV4CVG1"/>